<evidence type="ECO:0000256" key="1">
    <source>
        <dbReference type="ARBA" id="ARBA00022723"/>
    </source>
</evidence>
<dbReference type="RefSeq" id="WP_004765487.1">
    <property type="nucleotide sequence ID" value="NZ_AHMY02000040.1"/>
</dbReference>
<evidence type="ECO:0000256" key="2">
    <source>
        <dbReference type="ARBA" id="ARBA00023004"/>
    </source>
</evidence>
<dbReference type="CDD" id="cd01335">
    <property type="entry name" value="Radical_SAM"/>
    <property type="match status" value="1"/>
</dbReference>
<evidence type="ECO:0000256" key="3">
    <source>
        <dbReference type="ARBA" id="ARBA00023014"/>
    </source>
</evidence>
<gene>
    <name evidence="5" type="ORF">LEP1GSC081_3222</name>
</gene>
<dbReference type="Gene3D" id="3.80.30.30">
    <property type="match status" value="1"/>
</dbReference>
<dbReference type="Proteomes" id="UP000006253">
    <property type="component" value="Unassembled WGS sequence"/>
</dbReference>
<reference evidence="5 6" key="1">
    <citation type="submission" date="2012-10" db="EMBL/GenBank/DDBJ databases">
        <authorList>
            <person name="Harkins D.M."/>
            <person name="Durkin A.S."/>
            <person name="Brinkac L.M."/>
            <person name="Selengut J.D."/>
            <person name="Sanka R."/>
            <person name="DePew J."/>
            <person name="Purushe J."/>
            <person name="Peacock S.J."/>
            <person name="Thaipadungpanit J."/>
            <person name="Wuthiekanun V.W."/>
            <person name="Day N.P."/>
            <person name="Vinetz J.M."/>
            <person name="Sutton G.G."/>
            <person name="Nelson W.C."/>
            <person name="Fouts D.E."/>
        </authorList>
    </citation>
    <scope>NUCLEOTIDE SEQUENCE [LARGE SCALE GENOMIC DNA]</scope>
    <source>
        <strain evidence="5 6">H1</strain>
    </source>
</reference>
<dbReference type="GO" id="GO:0046872">
    <property type="term" value="F:metal ion binding"/>
    <property type="evidence" value="ECO:0007669"/>
    <property type="project" value="UniProtKB-KW"/>
</dbReference>
<name>A0A0E2B3G5_9LEPT</name>
<dbReference type="Pfam" id="PF04055">
    <property type="entry name" value="Radical_SAM"/>
    <property type="match status" value="1"/>
</dbReference>
<protein>
    <submittedName>
        <fullName evidence="5">Radical SAM domain family protein</fullName>
    </submittedName>
</protein>
<sequence length="305" mass="35286">MAQNIRIKNILNKTKRRDPWFLDDYTINPYSGCSFRCLYCYVKGSKYGLNVEDKLSIKENAVEVLDKQLSNLAKKNRHGIIVLPSSTDPYLQLEKERGLTRELLQIILKYKFPVHILTKSDLILRDLDLLSEIEKNAILPVDLRDRLNRKSFITFSFSILDDSIAKIFEPGATPPSLRISALKEILKEGFFSGVSLMPLLPHISDTGKNLEFMFQTFQEIGIRYIFPASLTFFGGNDPSDHKNLIFKAIENHFPHLLSKYQNFFSKDFRMPNFYQNALYHKTSELCSKYGLQKGILTTDSKNDFY</sequence>
<evidence type="ECO:0000259" key="4">
    <source>
        <dbReference type="Pfam" id="PF04055"/>
    </source>
</evidence>
<dbReference type="SFLD" id="SFLDG01084">
    <property type="entry name" value="Uncharacterised_Radical_SAM_Su"/>
    <property type="match status" value="1"/>
</dbReference>
<dbReference type="InterPro" id="IPR007197">
    <property type="entry name" value="rSAM"/>
</dbReference>
<comment type="caution">
    <text evidence="5">The sequence shown here is derived from an EMBL/GenBank/DDBJ whole genome shotgun (WGS) entry which is preliminary data.</text>
</comment>
<dbReference type="PANTHER" id="PTHR43432:SF5">
    <property type="entry name" value="ELP3_MIAA_NIFB-LIKE RADICAL SAM CORE DOMAIN-CONTAINING PROTEIN"/>
    <property type="match status" value="1"/>
</dbReference>
<evidence type="ECO:0000313" key="6">
    <source>
        <dbReference type="Proteomes" id="UP000006253"/>
    </source>
</evidence>
<dbReference type="GO" id="GO:0051536">
    <property type="term" value="F:iron-sulfur cluster binding"/>
    <property type="evidence" value="ECO:0007669"/>
    <property type="project" value="UniProtKB-KW"/>
</dbReference>
<evidence type="ECO:0000313" key="5">
    <source>
        <dbReference type="EMBL" id="EKO15801.1"/>
    </source>
</evidence>
<dbReference type="SFLD" id="SFLDS00029">
    <property type="entry name" value="Radical_SAM"/>
    <property type="match status" value="1"/>
</dbReference>
<dbReference type="InterPro" id="IPR058240">
    <property type="entry name" value="rSAM_sf"/>
</dbReference>
<keyword evidence="2" id="KW-0408">Iron</keyword>
<dbReference type="GO" id="GO:0003824">
    <property type="term" value="F:catalytic activity"/>
    <property type="evidence" value="ECO:0007669"/>
    <property type="project" value="InterPro"/>
</dbReference>
<organism evidence="5 6">
    <name type="scientific">Leptospira kirschneri str. H1</name>
    <dbReference type="NCBI Taxonomy" id="1049966"/>
    <lineage>
        <taxon>Bacteria</taxon>
        <taxon>Pseudomonadati</taxon>
        <taxon>Spirochaetota</taxon>
        <taxon>Spirochaetia</taxon>
        <taxon>Leptospirales</taxon>
        <taxon>Leptospiraceae</taxon>
        <taxon>Leptospira</taxon>
    </lineage>
</organism>
<dbReference type="SUPFAM" id="SSF102114">
    <property type="entry name" value="Radical SAM enzymes"/>
    <property type="match status" value="1"/>
</dbReference>
<proteinExistence type="predicted"/>
<keyword evidence="1" id="KW-0479">Metal-binding</keyword>
<dbReference type="InterPro" id="IPR040086">
    <property type="entry name" value="MJ0683-like"/>
</dbReference>
<dbReference type="AlphaFoldDB" id="A0A0E2B3G5"/>
<keyword evidence="3" id="KW-0411">Iron-sulfur</keyword>
<dbReference type="EMBL" id="AHMY02000040">
    <property type="protein sequence ID" value="EKO15801.1"/>
    <property type="molecule type" value="Genomic_DNA"/>
</dbReference>
<dbReference type="PANTHER" id="PTHR43432">
    <property type="entry name" value="SLR0285 PROTEIN"/>
    <property type="match status" value="1"/>
</dbReference>
<feature type="domain" description="Radical SAM core" evidence="4">
    <location>
        <begin position="27"/>
        <end position="205"/>
    </location>
</feature>
<accession>A0A0E2B3G5</accession>